<evidence type="ECO:0000313" key="9">
    <source>
        <dbReference type="Proteomes" id="UP000683360"/>
    </source>
</evidence>
<gene>
    <name evidence="8" type="ORF">MEDL_67684</name>
</gene>
<keyword evidence="1 6" id="KW-0245">EGF-like domain</keyword>
<evidence type="ECO:0000256" key="5">
    <source>
        <dbReference type="ARBA" id="ARBA00023180"/>
    </source>
</evidence>
<dbReference type="GO" id="GO:0005509">
    <property type="term" value="F:calcium ion binding"/>
    <property type="evidence" value="ECO:0007669"/>
    <property type="project" value="InterPro"/>
</dbReference>
<sequence>MQKKHTIGYSSIDDCLGIECLNNGKCVDFPGSYTCKCEEGFEGEHCEFDINECLYLNGGCHDQCLNTNGSFQCQCRDNTVYNLTHVGFTFAGDSSQPTIFQTYKINGRLLPRGCAFTTLMSCKGAGNGLEIQLSSTDSWYRHNTNMSIQYTYGIVFAEIDNFSIPISVSGLIVVIKTGKFELITGSVQYSETDGTQISDMHDENCMLFSTTPKDIYDFVSSGSFLGSVFESLKNKLPSWLQFSKSGVGLLSVADLKTNVVYGNSIDTIYECTGAPVFNDRLYSVFVFGTDMAINIYGNRIHVPEPLQGNKFCIIVDICQNTGGTVFFNASTRIP</sequence>
<dbReference type="Pfam" id="PF00008">
    <property type="entry name" value="EGF"/>
    <property type="match status" value="1"/>
</dbReference>
<protein>
    <recommendedName>
        <fullName evidence="7">EGF-like domain-containing protein</fullName>
    </recommendedName>
</protein>
<dbReference type="InterPro" id="IPR001881">
    <property type="entry name" value="EGF-like_Ca-bd_dom"/>
</dbReference>
<keyword evidence="4 6" id="KW-1015">Disulfide bond</keyword>
<dbReference type="Proteomes" id="UP000683360">
    <property type="component" value="Unassembled WGS sequence"/>
</dbReference>
<dbReference type="PROSITE" id="PS00022">
    <property type="entry name" value="EGF_1"/>
    <property type="match status" value="1"/>
</dbReference>
<name>A0A8S3VQE2_MYTED</name>
<feature type="disulfide bond" evidence="6">
    <location>
        <begin position="37"/>
        <end position="46"/>
    </location>
</feature>
<dbReference type="CDD" id="cd00054">
    <property type="entry name" value="EGF_CA"/>
    <property type="match status" value="2"/>
</dbReference>
<comment type="caution">
    <text evidence="6">Lacks conserved residue(s) required for the propagation of feature annotation.</text>
</comment>
<keyword evidence="5" id="KW-0325">Glycoprotein</keyword>
<dbReference type="PROSITE" id="PS00010">
    <property type="entry name" value="ASX_HYDROXYL"/>
    <property type="match status" value="1"/>
</dbReference>
<dbReference type="PROSITE" id="PS01187">
    <property type="entry name" value="EGF_CA"/>
    <property type="match status" value="1"/>
</dbReference>
<keyword evidence="9" id="KW-1185">Reference proteome</keyword>
<dbReference type="InterPro" id="IPR049883">
    <property type="entry name" value="NOTCH1_EGF-like"/>
</dbReference>
<dbReference type="InterPro" id="IPR000152">
    <property type="entry name" value="EGF-type_Asp/Asn_hydroxyl_site"/>
</dbReference>
<dbReference type="PANTHER" id="PTHR12916:SF9">
    <property type="entry name" value="NEUROGENIC LOCUS NOTCH HOMOLOG PROTEIN 1-RELATED"/>
    <property type="match status" value="1"/>
</dbReference>
<proteinExistence type="predicted"/>
<dbReference type="GO" id="GO:0005112">
    <property type="term" value="F:Notch binding"/>
    <property type="evidence" value="ECO:0007669"/>
    <property type="project" value="TreeGrafter"/>
</dbReference>
<organism evidence="8 9">
    <name type="scientific">Mytilus edulis</name>
    <name type="common">Blue mussel</name>
    <dbReference type="NCBI Taxonomy" id="6550"/>
    <lineage>
        <taxon>Eukaryota</taxon>
        <taxon>Metazoa</taxon>
        <taxon>Spiralia</taxon>
        <taxon>Lophotrochozoa</taxon>
        <taxon>Mollusca</taxon>
        <taxon>Bivalvia</taxon>
        <taxon>Autobranchia</taxon>
        <taxon>Pteriomorphia</taxon>
        <taxon>Mytilida</taxon>
        <taxon>Mytiloidea</taxon>
        <taxon>Mytilidae</taxon>
        <taxon>Mytilinae</taxon>
        <taxon>Mytilus</taxon>
    </lineage>
</organism>
<evidence type="ECO:0000256" key="6">
    <source>
        <dbReference type="PROSITE-ProRule" id="PRU00076"/>
    </source>
</evidence>
<keyword evidence="3" id="KW-0677">Repeat</keyword>
<dbReference type="SUPFAM" id="SSF57196">
    <property type="entry name" value="EGF/Laminin"/>
    <property type="match status" value="2"/>
</dbReference>
<dbReference type="PROSITE" id="PS50026">
    <property type="entry name" value="EGF_3"/>
    <property type="match status" value="1"/>
</dbReference>
<evidence type="ECO:0000256" key="4">
    <source>
        <dbReference type="ARBA" id="ARBA00023157"/>
    </source>
</evidence>
<dbReference type="OrthoDB" id="6157322at2759"/>
<dbReference type="GO" id="GO:0007219">
    <property type="term" value="P:Notch signaling pathway"/>
    <property type="evidence" value="ECO:0007669"/>
    <property type="project" value="TreeGrafter"/>
</dbReference>
<evidence type="ECO:0000259" key="7">
    <source>
        <dbReference type="PROSITE" id="PS50026"/>
    </source>
</evidence>
<dbReference type="FunFam" id="2.10.25.10:FF:000122">
    <property type="entry name" value="Protein crumbs homolog 2"/>
    <property type="match status" value="1"/>
</dbReference>
<evidence type="ECO:0000256" key="2">
    <source>
        <dbReference type="ARBA" id="ARBA00022729"/>
    </source>
</evidence>
<dbReference type="InterPro" id="IPR000742">
    <property type="entry name" value="EGF"/>
</dbReference>
<dbReference type="PANTHER" id="PTHR12916">
    <property type="entry name" value="CYTOCHROME C OXIDASE POLYPEPTIDE VIC-2"/>
    <property type="match status" value="1"/>
</dbReference>
<comment type="caution">
    <text evidence="8">The sequence shown here is derived from an EMBL/GenBank/DDBJ whole genome shotgun (WGS) entry which is preliminary data.</text>
</comment>
<keyword evidence="2" id="KW-0732">Signal</keyword>
<evidence type="ECO:0000313" key="8">
    <source>
        <dbReference type="EMBL" id="CAG2256339.1"/>
    </source>
</evidence>
<feature type="domain" description="EGF-like" evidence="7">
    <location>
        <begin position="11"/>
        <end position="47"/>
    </location>
</feature>
<dbReference type="SMART" id="SM00179">
    <property type="entry name" value="EGF_CA"/>
    <property type="match status" value="2"/>
</dbReference>
<dbReference type="SMART" id="SM00181">
    <property type="entry name" value="EGF"/>
    <property type="match status" value="2"/>
</dbReference>
<dbReference type="InterPro" id="IPR018097">
    <property type="entry name" value="EGF_Ca-bd_CS"/>
</dbReference>
<dbReference type="PROSITE" id="PS01186">
    <property type="entry name" value="EGF_2"/>
    <property type="match status" value="1"/>
</dbReference>
<evidence type="ECO:0000256" key="3">
    <source>
        <dbReference type="ARBA" id="ARBA00022737"/>
    </source>
</evidence>
<accession>A0A8S3VQE2</accession>
<dbReference type="EMBL" id="CAJPWZ010003302">
    <property type="protein sequence ID" value="CAG2256339.1"/>
    <property type="molecule type" value="Genomic_DNA"/>
</dbReference>
<dbReference type="AlphaFoldDB" id="A0A8S3VQE2"/>
<reference evidence="8" key="1">
    <citation type="submission" date="2021-03" db="EMBL/GenBank/DDBJ databases">
        <authorList>
            <person name="Bekaert M."/>
        </authorList>
    </citation>
    <scope>NUCLEOTIDE SEQUENCE</scope>
</reference>
<evidence type="ECO:0000256" key="1">
    <source>
        <dbReference type="ARBA" id="ARBA00022536"/>
    </source>
</evidence>
<dbReference type="Pfam" id="PF07645">
    <property type="entry name" value="EGF_CA"/>
    <property type="match status" value="1"/>
</dbReference>
<dbReference type="Gene3D" id="2.10.25.10">
    <property type="entry name" value="Laminin"/>
    <property type="match status" value="2"/>
</dbReference>